<dbReference type="InterPro" id="IPR036250">
    <property type="entry name" value="AcylCo_DH-like_C"/>
</dbReference>
<evidence type="ECO:0000259" key="9">
    <source>
        <dbReference type="Pfam" id="PF00441"/>
    </source>
</evidence>
<dbReference type="Pfam" id="PF02771">
    <property type="entry name" value="Acyl-CoA_dh_N"/>
    <property type="match status" value="1"/>
</dbReference>
<evidence type="ECO:0000256" key="8">
    <source>
        <dbReference type="RuleBase" id="RU362125"/>
    </source>
</evidence>
<organism evidence="12 13">
    <name type="scientific">Acidilobus saccharovorans (strain DSM 16705 / JCM 18335 / VKM B-2471 / 345-15)</name>
    <dbReference type="NCBI Taxonomy" id="666510"/>
    <lineage>
        <taxon>Archaea</taxon>
        <taxon>Thermoproteota</taxon>
        <taxon>Thermoprotei</taxon>
        <taxon>Acidilobales</taxon>
        <taxon>Acidilobaceae</taxon>
        <taxon>Acidilobus</taxon>
    </lineage>
</organism>
<dbReference type="Proteomes" id="UP000000346">
    <property type="component" value="Chromosome"/>
</dbReference>
<dbReference type="EMBL" id="CP001742">
    <property type="protein sequence ID" value="ADL18989.1"/>
    <property type="molecule type" value="Genomic_DNA"/>
</dbReference>
<evidence type="ECO:0000259" key="10">
    <source>
        <dbReference type="Pfam" id="PF02770"/>
    </source>
</evidence>
<evidence type="ECO:0000256" key="7">
    <source>
        <dbReference type="ARBA" id="ARBA00023002"/>
    </source>
</evidence>
<dbReference type="SUPFAM" id="SSF56645">
    <property type="entry name" value="Acyl-CoA dehydrogenase NM domain-like"/>
    <property type="match status" value="1"/>
</dbReference>
<dbReference type="PIRSF" id="PIRSF016578">
    <property type="entry name" value="HsaA"/>
    <property type="match status" value="1"/>
</dbReference>
<dbReference type="HOGENOM" id="CLU_018204_0_2_2"/>
<dbReference type="Gene3D" id="1.10.540.10">
    <property type="entry name" value="Acyl-CoA dehydrogenase/oxidase, N-terminal domain"/>
    <property type="match status" value="1"/>
</dbReference>
<dbReference type="Gene3D" id="2.40.110.10">
    <property type="entry name" value="Butyryl-CoA Dehydrogenase, subunit A, domain 2"/>
    <property type="match status" value="1"/>
</dbReference>
<dbReference type="PANTHER" id="PTHR43884">
    <property type="entry name" value="ACYL-COA DEHYDROGENASE"/>
    <property type="match status" value="1"/>
</dbReference>
<dbReference type="FunFam" id="2.40.110.10:FF:000001">
    <property type="entry name" value="Acyl-CoA dehydrogenase, mitochondrial"/>
    <property type="match status" value="1"/>
</dbReference>
<keyword evidence="5 8" id="KW-0285">Flavoprotein</keyword>
<keyword evidence="4" id="KW-0101">Branched-chain amino acid catabolism</keyword>
<evidence type="ECO:0000256" key="4">
    <source>
        <dbReference type="ARBA" id="ARBA00022456"/>
    </source>
</evidence>
<comment type="cofactor">
    <cofactor evidence="1 8">
        <name>FAD</name>
        <dbReference type="ChEBI" id="CHEBI:57692"/>
    </cofactor>
</comment>
<evidence type="ECO:0000256" key="3">
    <source>
        <dbReference type="ARBA" id="ARBA00009347"/>
    </source>
</evidence>
<dbReference type="InterPro" id="IPR009075">
    <property type="entry name" value="AcylCo_DH/oxidase_C"/>
</dbReference>
<dbReference type="PROSITE" id="PS00073">
    <property type="entry name" value="ACYL_COA_DH_2"/>
    <property type="match status" value="1"/>
</dbReference>
<dbReference type="GO" id="GO:0009083">
    <property type="term" value="P:branched-chain amino acid catabolic process"/>
    <property type="evidence" value="ECO:0007669"/>
    <property type="project" value="UniProtKB-KW"/>
</dbReference>
<evidence type="ECO:0000259" key="11">
    <source>
        <dbReference type="Pfam" id="PF02771"/>
    </source>
</evidence>
<comment type="pathway">
    <text evidence="2">Amino-acid degradation; L-valine degradation.</text>
</comment>
<evidence type="ECO:0000313" key="12">
    <source>
        <dbReference type="EMBL" id="ADL18989.1"/>
    </source>
</evidence>
<dbReference type="STRING" id="666510.ASAC_0582"/>
<evidence type="ECO:0000256" key="5">
    <source>
        <dbReference type="ARBA" id="ARBA00022630"/>
    </source>
</evidence>
<keyword evidence="6 8" id="KW-0274">FAD</keyword>
<reference evidence="12 13" key="1">
    <citation type="journal article" date="2010" name="Appl. Environ. Microbiol.">
        <title>The genome sequence of the crenarchaeon Acidilobus saccharovorans supports a new order, Acidilobales, and suggests an important ecological role in terrestrial acidic hot springs.</title>
        <authorList>
            <person name="Mardanov A.V."/>
            <person name="Svetlitchnyi V.A."/>
            <person name="Beletsky A.V."/>
            <person name="Prokofeva M.I."/>
            <person name="Bonch-Osmolovskaya E.A."/>
            <person name="Ravin N.V."/>
            <person name="Skryabin K.G."/>
        </authorList>
    </citation>
    <scope>NUCLEOTIDE SEQUENCE [LARGE SCALE GENOMIC DNA]</scope>
    <source>
        <strain evidence="13">DSM 16705 / JCM 18335 / VKM B-2471 / 345-15</strain>
    </source>
</reference>
<comment type="similarity">
    <text evidence="3 8">Belongs to the acyl-CoA dehydrogenase family.</text>
</comment>
<proteinExistence type="inferred from homology"/>
<keyword evidence="7 8" id="KW-0560">Oxidoreductase</keyword>
<dbReference type="GO" id="GO:0050660">
    <property type="term" value="F:flavin adenine dinucleotide binding"/>
    <property type="evidence" value="ECO:0007669"/>
    <property type="project" value="InterPro"/>
</dbReference>
<dbReference type="PANTHER" id="PTHR43884:SF12">
    <property type="entry name" value="ISOVALERYL-COA DEHYDROGENASE, MITOCHONDRIAL-RELATED"/>
    <property type="match status" value="1"/>
</dbReference>
<dbReference type="InterPro" id="IPR037069">
    <property type="entry name" value="AcylCoA_DH/ox_N_sf"/>
</dbReference>
<protein>
    <submittedName>
        <fullName evidence="12">Acyl-CoA dehydrogenase</fullName>
        <ecNumber evidence="12">1.3.99.3</ecNumber>
    </submittedName>
</protein>
<dbReference type="InterPro" id="IPR006091">
    <property type="entry name" value="Acyl-CoA_Oxase/DH_mid-dom"/>
</dbReference>
<dbReference type="FunFam" id="1.10.540.10:FF:000002">
    <property type="entry name" value="Acyl-CoA dehydrogenase FadE19"/>
    <property type="match status" value="1"/>
</dbReference>
<gene>
    <name evidence="12" type="ordered locus">ASAC_0582</name>
</gene>
<dbReference type="Pfam" id="PF00441">
    <property type="entry name" value="Acyl-CoA_dh_1"/>
    <property type="match status" value="1"/>
</dbReference>
<dbReference type="Gene3D" id="1.20.140.10">
    <property type="entry name" value="Butyryl-CoA Dehydrogenase, subunit A, domain 3"/>
    <property type="match status" value="1"/>
</dbReference>
<dbReference type="InterPro" id="IPR046373">
    <property type="entry name" value="Acyl-CoA_Oxase/DH_mid-dom_sf"/>
</dbReference>
<dbReference type="InterPro" id="IPR013786">
    <property type="entry name" value="AcylCoA_DH/ox_N"/>
</dbReference>
<dbReference type="GO" id="GO:0003995">
    <property type="term" value="F:acyl-CoA dehydrogenase activity"/>
    <property type="evidence" value="ECO:0007669"/>
    <property type="project" value="InterPro"/>
</dbReference>
<dbReference type="eggNOG" id="arCOG01707">
    <property type="taxonomic scope" value="Archaea"/>
</dbReference>
<dbReference type="GeneID" id="9498814"/>
<dbReference type="InParanoid" id="D9Q101"/>
<feature type="domain" description="Acyl-CoA dehydrogenase/oxidase N-terminal" evidence="11">
    <location>
        <begin position="5"/>
        <end position="115"/>
    </location>
</feature>
<dbReference type="EC" id="1.3.99.3" evidence="12"/>
<feature type="domain" description="Acyl-CoA oxidase/dehydrogenase middle" evidence="10">
    <location>
        <begin position="119"/>
        <end position="213"/>
    </location>
</feature>
<name>D9Q101_ACIS3</name>
<dbReference type="FunFam" id="1.20.140.10:FF:000001">
    <property type="entry name" value="Acyl-CoA dehydrogenase"/>
    <property type="match status" value="1"/>
</dbReference>
<dbReference type="KEGG" id="asc:ASAC_0582"/>
<dbReference type="SUPFAM" id="SSF47203">
    <property type="entry name" value="Acyl-CoA dehydrogenase C-terminal domain-like"/>
    <property type="match status" value="1"/>
</dbReference>
<evidence type="ECO:0000313" key="13">
    <source>
        <dbReference type="Proteomes" id="UP000000346"/>
    </source>
</evidence>
<evidence type="ECO:0000256" key="2">
    <source>
        <dbReference type="ARBA" id="ARBA00005109"/>
    </source>
</evidence>
<feature type="domain" description="Acyl-CoA dehydrogenase/oxidase C-terminal" evidence="9">
    <location>
        <begin position="225"/>
        <end position="375"/>
    </location>
</feature>
<evidence type="ECO:0000256" key="6">
    <source>
        <dbReference type="ARBA" id="ARBA00022827"/>
    </source>
</evidence>
<dbReference type="Pfam" id="PF02770">
    <property type="entry name" value="Acyl-CoA_dh_M"/>
    <property type="match status" value="1"/>
</dbReference>
<accession>D9Q101</accession>
<dbReference type="InterPro" id="IPR006089">
    <property type="entry name" value="Acyl-CoA_DH_CS"/>
</dbReference>
<sequence>MSSSESVELLRSSVREFAEKVIKPVARDIDRDNTVPPEVIKQVADMGYFALRVPQEYGGPGLSTLESVVVVEELAKASGAVAIMATVSGTMVAYPLVHYASDEIKRRYLEKLARGSIGAFALSEPCCGTDAAAITTRAEKDGDEYVINGRKTWITNSPYADFFLVAARTGTPEQRHRGVSLFVVDKGSCVEVSKLDMMGYRGSGTSEVLFKDCRVPEANMVGQLNGGFKIVMDTLNEGRVVTAATALGLAEAAFEDSLAYAKQRESMGVPIAEHQMVQYMLAEMKVRVEAIKQLIYEAARRVDAGDPEYPMWSSMAKLAAAEWGVDVARMAVQVEGGFGYSKESLVERIYRDVKMVEIGDGTNEAQRLVIARSLLGRIRPVRQG</sequence>
<dbReference type="AlphaFoldDB" id="D9Q101"/>
<evidence type="ECO:0000256" key="1">
    <source>
        <dbReference type="ARBA" id="ARBA00001974"/>
    </source>
</evidence>
<dbReference type="InterPro" id="IPR009100">
    <property type="entry name" value="AcylCoA_DH/oxidase_NM_dom_sf"/>
</dbReference>
<keyword evidence="13" id="KW-1185">Reference proteome</keyword>
<dbReference type="OrthoDB" id="275197at2157"/>
<dbReference type="RefSeq" id="WP_013266501.1">
    <property type="nucleotide sequence ID" value="NC_014374.1"/>
</dbReference>